<dbReference type="PROSITE" id="PS50075">
    <property type="entry name" value="CARRIER"/>
    <property type="match status" value="3"/>
</dbReference>
<dbReference type="InterPro" id="IPR016035">
    <property type="entry name" value="Acyl_Trfase/lysoPLipase"/>
</dbReference>
<dbReference type="SMART" id="SM00823">
    <property type="entry name" value="PKS_PP"/>
    <property type="match status" value="3"/>
</dbReference>
<evidence type="ECO:0000256" key="5">
    <source>
        <dbReference type="ARBA" id="ARBA00022898"/>
    </source>
</evidence>
<dbReference type="InterPro" id="IPR020845">
    <property type="entry name" value="AMP-binding_CS"/>
</dbReference>
<dbReference type="InterPro" id="IPR014030">
    <property type="entry name" value="Ketoacyl_synth_N"/>
</dbReference>
<dbReference type="Gene3D" id="3.40.47.10">
    <property type="match status" value="1"/>
</dbReference>
<feature type="region of interest" description="Disordered" evidence="7">
    <location>
        <begin position="3188"/>
        <end position="3213"/>
    </location>
</feature>
<feature type="compositionally biased region" description="Pro residues" evidence="7">
    <location>
        <begin position="3095"/>
        <end position="3105"/>
    </location>
</feature>
<evidence type="ECO:0000256" key="2">
    <source>
        <dbReference type="ARBA" id="ARBA00022450"/>
    </source>
</evidence>
<evidence type="ECO:0000256" key="4">
    <source>
        <dbReference type="ARBA" id="ARBA00022679"/>
    </source>
</evidence>
<dbReference type="InterPro" id="IPR015421">
    <property type="entry name" value="PyrdxlP-dep_Trfase_major"/>
</dbReference>
<dbReference type="GO" id="GO:0005737">
    <property type="term" value="C:cytoplasm"/>
    <property type="evidence" value="ECO:0007669"/>
    <property type="project" value="TreeGrafter"/>
</dbReference>
<dbReference type="PANTHER" id="PTHR45527">
    <property type="entry name" value="NONRIBOSOMAL PEPTIDE SYNTHETASE"/>
    <property type="match status" value="1"/>
</dbReference>
<keyword evidence="2" id="KW-0596">Phosphopantetheine</keyword>
<dbReference type="InterPro" id="IPR020806">
    <property type="entry name" value="PKS_PP-bd"/>
</dbReference>
<reference evidence="11 12" key="2">
    <citation type="submission" date="2016-10" db="EMBL/GenBank/DDBJ databases">
        <authorList>
            <person name="Varghese N."/>
            <person name="Submissions S."/>
        </authorList>
    </citation>
    <scope>NUCLEOTIDE SEQUENCE [LARGE SCALE GENOMIC DNA]</scope>
    <source>
        <strain evidence="11 12">DSM 24802</strain>
    </source>
</reference>
<dbReference type="Pfam" id="PF16197">
    <property type="entry name" value="KAsynt_C_assoc"/>
    <property type="match status" value="1"/>
</dbReference>
<dbReference type="Pfam" id="PF00550">
    <property type="entry name" value="PP-binding"/>
    <property type="match status" value="3"/>
</dbReference>
<dbReference type="InterPro" id="IPR010071">
    <property type="entry name" value="AA_adenyl_dom"/>
</dbReference>
<dbReference type="InterPro" id="IPR014031">
    <property type="entry name" value="Ketoacyl_synth_C"/>
</dbReference>
<keyword evidence="3" id="KW-0597">Phosphoprotein</keyword>
<feature type="domain" description="Carrier" evidence="8">
    <location>
        <begin position="3114"/>
        <end position="3188"/>
    </location>
</feature>
<dbReference type="InterPro" id="IPR005814">
    <property type="entry name" value="Aminotrans_3"/>
</dbReference>
<dbReference type="Gene3D" id="3.40.366.10">
    <property type="entry name" value="Malonyl-Coenzyme A Acyl Carrier Protein, domain 2"/>
    <property type="match status" value="1"/>
</dbReference>
<dbReference type="Pfam" id="PF13193">
    <property type="entry name" value="AMP-binding_C"/>
    <property type="match status" value="1"/>
</dbReference>
<dbReference type="InterPro" id="IPR018201">
    <property type="entry name" value="Ketoacyl_synth_AS"/>
</dbReference>
<dbReference type="Gene3D" id="1.10.1200.10">
    <property type="entry name" value="ACP-like"/>
    <property type="match status" value="3"/>
</dbReference>
<dbReference type="Gene3D" id="3.40.640.10">
    <property type="entry name" value="Type I PLP-dependent aspartate aminotransferase-like (Major domain)"/>
    <property type="match status" value="1"/>
</dbReference>
<dbReference type="Gene3D" id="3.30.559.10">
    <property type="entry name" value="Chloramphenicol acetyltransferase-like domain"/>
    <property type="match status" value="1"/>
</dbReference>
<dbReference type="SUPFAM" id="SSF55048">
    <property type="entry name" value="Probable ACP-binding domain of malonyl-CoA ACP transacylase"/>
    <property type="match status" value="1"/>
</dbReference>
<evidence type="ECO:0000256" key="1">
    <source>
        <dbReference type="ARBA" id="ARBA00001933"/>
    </source>
</evidence>
<dbReference type="InterPro" id="IPR015424">
    <property type="entry name" value="PyrdxlP-dep_Trfase"/>
</dbReference>
<dbReference type="InterPro" id="IPR020841">
    <property type="entry name" value="PKS_Beta-ketoAc_synthase_dom"/>
</dbReference>
<feature type="region of interest" description="Disordered" evidence="7">
    <location>
        <begin position="3085"/>
        <end position="3114"/>
    </location>
</feature>
<dbReference type="InterPro" id="IPR049704">
    <property type="entry name" value="Aminotrans_3_PPA_site"/>
</dbReference>
<name>A0AAN4ZZI3_9RHOB</name>
<dbReference type="SMART" id="SM00825">
    <property type="entry name" value="PKS_KS"/>
    <property type="match status" value="1"/>
</dbReference>
<dbReference type="InterPro" id="IPR014043">
    <property type="entry name" value="Acyl_transferase_dom"/>
</dbReference>
<dbReference type="InterPro" id="IPR032821">
    <property type="entry name" value="PKS_assoc"/>
</dbReference>
<comment type="similarity">
    <text evidence="6">In the C-terminal section; belongs to the NRP synthetase family.</text>
</comment>
<organism evidence="10 13">
    <name type="scientific">Allgaiera indica</name>
    <dbReference type="NCBI Taxonomy" id="765699"/>
    <lineage>
        <taxon>Bacteria</taxon>
        <taxon>Pseudomonadati</taxon>
        <taxon>Pseudomonadota</taxon>
        <taxon>Alphaproteobacteria</taxon>
        <taxon>Rhodobacterales</taxon>
        <taxon>Paracoccaceae</taxon>
        <taxon>Allgaiera</taxon>
    </lineage>
</organism>
<dbReference type="GO" id="GO:0044550">
    <property type="term" value="P:secondary metabolite biosynthetic process"/>
    <property type="evidence" value="ECO:0007669"/>
    <property type="project" value="TreeGrafter"/>
</dbReference>
<dbReference type="CDD" id="cd19531">
    <property type="entry name" value="LCL_NRPS-like"/>
    <property type="match status" value="1"/>
</dbReference>
<dbReference type="InterPro" id="IPR036736">
    <property type="entry name" value="ACP-like_sf"/>
</dbReference>
<dbReference type="GO" id="GO:0006633">
    <property type="term" value="P:fatty acid biosynthetic process"/>
    <property type="evidence" value="ECO:0007669"/>
    <property type="project" value="InterPro"/>
</dbReference>
<dbReference type="InterPro" id="IPR023213">
    <property type="entry name" value="CAT-like_dom_sf"/>
</dbReference>
<gene>
    <name evidence="10" type="ORF">GCM10008024_19780</name>
    <name evidence="11" type="ORF">SAMN05444006_10933</name>
</gene>
<protein>
    <submittedName>
        <fullName evidence="11">Amino acid adenylation domain-containing protein</fullName>
    </submittedName>
</protein>
<dbReference type="Proteomes" id="UP000199541">
    <property type="component" value="Unassembled WGS sequence"/>
</dbReference>
<dbReference type="GO" id="GO:0008483">
    <property type="term" value="F:transaminase activity"/>
    <property type="evidence" value="ECO:0007669"/>
    <property type="project" value="InterPro"/>
</dbReference>
<dbReference type="InterPro" id="IPR016039">
    <property type="entry name" value="Thiolase-like"/>
</dbReference>
<comment type="caution">
    <text evidence="10">The sequence shown here is derived from an EMBL/GenBank/DDBJ whole genome shotgun (WGS) entry which is preliminary data.</text>
</comment>
<keyword evidence="5" id="KW-0663">Pyridoxal phosphate</keyword>
<dbReference type="PROSITE" id="PS52004">
    <property type="entry name" value="KS3_2"/>
    <property type="match status" value="1"/>
</dbReference>
<dbReference type="SUPFAM" id="SSF52151">
    <property type="entry name" value="FabD/lysophospholipase-like"/>
    <property type="match status" value="1"/>
</dbReference>
<dbReference type="InterPro" id="IPR045851">
    <property type="entry name" value="AMP-bd_C_sf"/>
</dbReference>
<reference evidence="10" key="3">
    <citation type="submission" date="2023-06" db="EMBL/GenBank/DDBJ databases">
        <authorList>
            <person name="Sun Q."/>
            <person name="Zhou Y."/>
        </authorList>
    </citation>
    <scope>NUCLEOTIDE SEQUENCE</scope>
    <source>
        <strain evidence="10">CGMCC 1.10859</strain>
    </source>
</reference>
<evidence type="ECO:0000313" key="11">
    <source>
        <dbReference type="EMBL" id="SDX02985.1"/>
    </source>
</evidence>
<dbReference type="Pfam" id="PF00698">
    <property type="entry name" value="Acyl_transf_1"/>
    <property type="match status" value="1"/>
</dbReference>
<accession>A0AAN4ZZI3</accession>
<keyword evidence="12" id="KW-1185">Reference proteome</keyword>
<dbReference type="Gene3D" id="3.30.70.3290">
    <property type="match status" value="1"/>
</dbReference>
<dbReference type="InterPro" id="IPR001242">
    <property type="entry name" value="Condensation_dom"/>
</dbReference>
<dbReference type="Gene3D" id="3.30.559.30">
    <property type="entry name" value="Nonribosomal peptide synthetase, condensation domain"/>
    <property type="match status" value="1"/>
</dbReference>
<dbReference type="Pfam" id="PF00202">
    <property type="entry name" value="Aminotran_3"/>
    <property type="match status" value="1"/>
</dbReference>
<dbReference type="Pfam" id="PF02801">
    <property type="entry name" value="Ketoacyl-synt_C"/>
    <property type="match status" value="1"/>
</dbReference>
<dbReference type="InterPro" id="IPR015422">
    <property type="entry name" value="PyrdxlP-dep_Trfase_small"/>
</dbReference>
<dbReference type="Pfam" id="PF00668">
    <property type="entry name" value="Condensation"/>
    <property type="match status" value="1"/>
</dbReference>
<evidence type="ECO:0000259" key="8">
    <source>
        <dbReference type="PROSITE" id="PS50075"/>
    </source>
</evidence>
<evidence type="ECO:0000256" key="3">
    <source>
        <dbReference type="ARBA" id="ARBA00022553"/>
    </source>
</evidence>
<dbReference type="SMART" id="SM00827">
    <property type="entry name" value="PKS_AT"/>
    <property type="match status" value="1"/>
</dbReference>
<dbReference type="EMBL" id="BNAB01000008">
    <property type="protein sequence ID" value="GHE01986.1"/>
    <property type="molecule type" value="Genomic_DNA"/>
</dbReference>
<dbReference type="InterPro" id="IPR000873">
    <property type="entry name" value="AMP-dep_synth/lig_dom"/>
</dbReference>
<evidence type="ECO:0000256" key="7">
    <source>
        <dbReference type="SAM" id="MobiDB-lite"/>
    </source>
</evidence>
<dbReference type="InterPro" id="IPR001227">
    <property type="entry name" value="Ac_transferase_dom_sf"/>
</dbReference>
<proteinExistence type="inferred from homology"/>
<dbReference type="PROSITE" id="PS00600">
    <property type="entry name" value="AA_TRANSFER_CLASS_3"/>
    <property type="match status" value="1"/>
</dbReference>
<dbReference type="NCBIfam" id="TIGR01733">
    <property type="entry name" value="AA-adenyl-dom"/>
    <property type="match status" value="2"/>
</dbReference>
<dbReference type="SUPFAM" id="SSF53383">
    <property type="entry name" value="PLP-dependent transferases"/>
    <property type="match status" value="1"/>
</dbReference>
<evidence type="ECO:0000313" key="12">
    <source>
        <dbReference type="Proteomes" id="UP000199541"/>
    </source>
</evidence>
<dbReference type="FunFam" id="3.30.300.30:FF:000010">
    <property type="entry name" value="Enterobactin synthetase component F"/>
    <property type="match status" value="1"/>
</dbReference>
<dbReference type="GO" id="GO:0004315">
    <property type="term" value="F:3-oxoacyl-[acyl-carrier-protein] synthase activity"/>
    <property type="evidence" value="ECO:0007669"/>
    <property type="project" value="InterPro"/>
</dbReference>
<dbReference type="InterPro" id="IPR009081">
    <property type="entry name" value="PP-bd_ACP"/>
</dbReference>
<sequence>MTDADLRHQAGLGLWPLFHAQVVARPDAPALLCDAGPVSYRALADRAEAIGAALAARGVGRGDHVALLASRGADTIAAMLGCLRAGAAYVPLDPGHAPEQLAFIARDLPFSAALIDPRHAALAPAALPADLPVLALDAALTQAAPATRPATRPAADPPCTGEDPAYVMYTSGTTGTPKGVIVSQRGVAGIALAQPLLDPGPGDRMLHAATIAADGSTYEIWGALLNGAALAIVEAEKPALDEIAHVMRSRKVTFALWYAGLHHLMIDHQPCAFESLRKTVSGGDTVSPAHIRKLLQAWPGLEVVNVFGPTEATVVSLGTKITPDLLDGVVPIGRPLAGEEAFVVDEALAPLPAGETGQLVLAGLGVALGYHGHADKTAAAFVDDPRPGRRGKVYLTGDLAAEDPHGSFHFHGRADRMVKLHGRRMELDGIEHVLRADPQVSEAVVEVIEIAGAKRLACALRPETGTAQGADHDAFARAVLARAATHLNATELPRLTRILDRLPMTAAGKIDRRALRQWLVDTAAAPGPRPPGGTPTQPLQEIEATIAAVWDEILGCGPVSDRATFFDAGGSSLQLIDAHAAIEARLGVIFPITAMFDTPQLGALAASLAELPATARRAPRARPASGAIAIVGRAARLPGGRDLAGLWQAIRAGESLIETFAPDEMEDAFTPEERARPNYVRARGIIPEAEYFDAKFFGILPRDAAQMDPQARIFLELCHQALEDAGLDPERAPGPVGVFGGASPSTYLWHNLLGDPGAAERLATDYQLASFAAVTGNTPDALTTRVAHKLGLTGPALNVSTACSTSLVAVAQACMALRAGQCDAALAGGVSVTFPQKRGYLAIEGGMASADGLCRPFDAQAGGTVFGQGAGVVVLKRLEEAQDAGDHILGVIRGVGINNDGAGKIAFTAPSVGGQAAAIEMAQRDAGVDPATISYVECHGTATPLGDPIEVAGLARAFGAGKPGTCALGSVKGNLGHLDAAAGVVGLLKTTLMFEAGEIPPVAHFRRPNPRIDFDTTPFRVPNAPEPWAAPGPRRAGVSAFGVGGTNVHLIVEESPASPPASQDSPKPHVPQILPLSAQTPEALAEMAEALAARLEAPDAPPLADAAFTLQEGRRQFRHRLAIAARTPAEAATALRAAQPRLAPKTPPGVIFLFPGQGSQYPGMGRGLYAAEPEFARWIDRGLETLRPLVGSDLDEILCFGDLSDAAQARALRETRLTQPALYLTQIATARLWQARGVLPDALIGHSVGEFAAATIAGVMSFETGLKVIAERGRLMQDIAPGAMLSIRADAATLARHLGGGIDLAALNAPKQQVVAGPLAAIEALERRLQAEGIACRRLHSSHAFHSAMMEPVVPALEATIAQHALRAPQIPIYSAVTGQRMTDEAARSPAFWAGQARAPVRFQAALQAATESGAPVLVEVGAGRTLSTFAGQSLKRGGHGGIFQSLPDHTQTGLDDDIAMATACSNLWTAGGAIDWACLARGSRKLSLPTYAFQRSRHWIEPPHRAAIGPAAGTAAALALPAAASSASEPAMPARIDRTDRLTAELLSLFSDLSGEDLTPDAAQQSFLELGFDSLFMGQAAQALGQRYGVQMTFRTLLSDTPSVAKLAAHLDQVLPVGSAVPNPAAGLPRHAGPVATQMPADANKDLATLIEAQMQTMQAVFAEQLRALGAAAPAAAQPAREAPAAKTDAPGFKIGRAPNLSGVELSAEQRAFVADLAARYGARHARSKAYTQTYRPQLADPRTAAGFHPEWKELAFPIVADRSKGAKIHDIDGNSFVDVVNGFGQTAFGHSPDFVSAAVTAQLERGYAIGPQSEKAGPLAQRLARMLGHQRVSFCNTGSEAVMAAMRLARTVTGRDRVVVFSGDYHGQFDEVLVKGRLHGTPAALPIAPGIPRAALTNMVVLPYGEDSSLNWIRANAASIAAVLVEPVQSRHPDLRPEDFVHSLREITAQAGSALILDEVVTGFRTHPRGVQGLWGIDPDMATYGKILGGGLPIGLLAGSARFMDALDGGQWAFGDDSAPQVGPTFVAGTFVRHPLALAAIEAVLDHLDQAGDALWTGTAALTATLIEQLNAALGRRGLPPLVTGFSSWFMLNVTAHDPRASLLYPLMRMEGVHILDGFAGFLTTAHGPAEIAQILRAFETALDALQSVGILTSAVTGRHAAQTAPDTAIPLTESQQEIWLTHQLGDRAASSFNEGVQLELTGPLDRAALTRALDGVVARHDALRLVFDRSGTGFRVAAPAPVALPFTDLSARPDPDRALRDALIQAAAIPFDLTKAPGFRAHLFRLADDRHVLTLTAHHILCDGWSFNVIFGDLARLYGGEAPPAAPSFAAHARARAGQAPGADTLAFWRARYAELPALPDLPADRPRPAQRSFAGGTVTGHVPATTVKALRKAGASAGCTLFATLFAGLQMTLGRLSGASDVVIGVPTAGQAGLPEPAVVGHLVNFLPIRVPFDPSGPAALHLENAGQALMEAFAHGDITFGTLVRELDLPRSLGQTPLTEVQFNLDKIDDDLTLGPVSMRARPTPKAAANFALFFNVIEASDGLRIDVDYDADLFDPETVTRWIGHYRALLEGLAADSACPVERLPLTTAQDLPALLEAPNATALALEEGLMLHDLVARGAALNPDAVAVEAADATLTHAELAARSDALAAHIRAALPDPGRRIAMALPRGAGMLVGLLAILKAGHCYIPLDPRQPEARLRTICDTAQAAAVLAEAAPFADLPLIRPSEAPAGAPCPAAAPDPGRAAYIIFTSGSTGTPKGVAVPHRAVVNFLTSMARKPGLGATDTLLSVTTVMFDIAVLELFGPLSVGGKVVIASHEDILDGFALAERAARDDITVMQATPTLWDLALEAGLTPRPGLTMLAGGEPLPPDLARRLGAGGPLWNLYGPTETTVWSALKRIDDGPITIGHPIGNTELHILSEADQPQPVGVAGELNIGGAGLALGYYNRPDLTEAAFRQVTLGGKPRRLYRTGDLALRRADGEIVVLGRRDTQVKLRGFRIELGEIETRLRAQPGVAKAAVDLALRPGGDKQLAAWIVAQPGAAPDPARLQAALAAELPDYMVPQAWQVLDALPQTANGKLDRKRLPAPDATPAPGPRPIPADAAAQDLPKGPLEEQIAAIWREVLGRDTIAATETIHALGVDSLALFRIAARMLDAGLNLEARDILAHPTIRALAELAGSRTAASARPRPSLKAFRGGARREKLKVS</sequence>
<dbReference type="CDD" id="cd00833">
    <property type="entry name" value="PKS"/>
    <property type="match status" value="1"/>
</dbReference>
<dbReference type="GO" id="GO:0030170">
    <property type="term" value="F:pyridoxal phosphate binding"/>
    <property type="evidence" value="ECO:0007669"/>
    <property type="project" value="InterPro"/>
</dbReference>
<dbReference type="SUPFAM" id="SSF53901">
    <property type="entry name" value="Thiolase-like"/>
    <property type="match status" value="1"/>
</dbReference>
<dbReference type="SUPFAM" id="SSF52777">
    <property type="entry name" value="CoA-dependent acyltransferases"/>
    <property type="match status" value="2"/>
</dbReference>
<dbReference type="SUPFAM" id="SSF56801">
    <property type="entry name" value="Acetyl-CoA synthetase-like"/>
    <property type="match status" value="2"/>
</dbReference>
<dbReference type="PANTHER" id="PTHR45527:SF1">
    <property type="entry name" value="FATTY ACID SYNTHASE"/>
    <property type="match status" value="1"/>
</dbReference>
<comment type="cofactor">
    <cofactor evidence="1">
        <name>pyridoxal 5'-phosphate</name>
        <dbReference type="ChEBI" id="CHEBI:597326"/>
    </cofactor>
</comment>
<dbReference type="SUPFAM" id="SSF47336">
    <property type="entry name" value="ACP-like"/>
    <property type="match status" value="3"/>
</dbReference>
<evidence type="ECO:0000256" key="6">
    <source>
        <dbReference type="ARBA" id="ARBA00029443"/>
    </source>
</evidence>
<dbReference type="GO" id="GO:0031177">
    <property type="term" value="F:phosphopantetheine binding"/>
    <property type="evidence" value="ECO:0007669"/>
    <property type="project" value="InterPro"/>
</dbReference>
<dbReference type="InterPro" id="IPR025110">
    <property type="entry name" value="AMP-bd_C"/>
</dbReference>
<feature type="domain" description="Carrier" evidence="8">
    <location>
        <begin position="537"/>
        <end position="612"/>
    </location>
</feature>
<reference evidence="10" key="1">
    <citation type="journal article" date="2014" name="Int. J. Syst. Evol. Microbiol.">
        <title>Complete genome sequence of Corynebacterium casei LMG S-19264T (=DSM 44701T), isolated from a smear-ripened cheese.</title>
        <authorList>
            <consortium name="US DOE Joint Genome Institute (JGI-PGF)"/>
            <person name="Walter F."/>
            <person name="Albersmeier A."/>
            <person name="Kalinowski J."/>
            <person name="Ruckert C."/>
        </authorList>
    </citation>
    <scope>NUCLEOTIDE SEQUENCE</scope>
    <source>
        <strain evidence="10">CGMCC 1.10859</strain>
    </source>
</reference>
<dbReference type="Gene3D" id="3.40.50.12780">
    <property type="entry name" value="N-terminal domain of ligase-like"/>
    <property type="match status" value="2"/>
</dbReference>
<dbReference type="InterPro" id="IPR042099">
    <property type="entry name" value="ANL_N_sf"/>
</dbReference>
<evidence type="ECO:0000313" key="10">
    <source>
        <dbReference type="EMBL" id="GHE01986.1"/>
    </source>
</evidence>
<dbReference type="PROSITE" id="PS00455">
    <property type="entry name" value="AMP_BINDING"/>
    <property type="match status" value="2"/>
</dbReference>
<dbReference type="Gene3D" id="3.90.1150.10">
    <property type="entry name" value="Aspartate Aminotransferase, domain 1"/>
    <property type="match status" value="1"/>
</dbReference>
<dbReference type="GO" id="GO:0043041">
    <property type="term" value="P:amino acid activation for nonribosomal peptide biosynthetic process"/>
    <property type="evidence" value="ECO:0007669"/>
    <property type="project" value="TreeGrafter"/>
</dbReference>
<keyword evidence="4" id="KW-0808">Transferase</keyword>
<dbReference type="Pfam" id="PF00109">
    <property type="entry name" value="ketoacyl-synt"/>
    <property type="match status" value="1"/>
</dbReference>
<evidence type="ECO:0000313" key="13">
    <source>
        <dbReference type="Proteomes" id="UP000634647"/>
    </source>
</evidence>
<dbReference type="RefSeq" id="WP_092164045.1">
    <property type="nucleotide sequence ID" value="NZ_BNAB01000008.1"/>
</dbReference>
<dbReference type="PROSITE" id="PS00606">
    <property type="entry name" value="KS3_1"/>
    <property type="match status" value="1"/>
</dbReference>
<dbReference type="Gene3D" id="3.30.300.30">
    <property type="match status" value="2"/>
</dbReference>
<dbReference type="EMBL" id="FNOB01000009">
    <property type="protein sequence ID" value="SDX02985.1"/>
    <property type="molecule type" value="Genomic_DNA"/>
</dbReference>
<evidence type="ECO:0000259" key="9">
    <source>
        <dbReference type="PROSITE" id="PS52004"/>
    </source>
</evidence>
<feature type="domain" description="Ketosynthase family 3 (KS3)" evidence="9">
    <location>
        <begin position="625"/>
        <end position="1054"/>
    </location>
</feature>
<dbReference type="InterPro" id="IPR016036">
    <property type="entry name" value="Malonyl_transacylase_ACP-bd"/>
</dbReference>
<feature type="domain" description="Carrier" evidence="8">
    <location>
        <begin position="1538"/>
        <end position="1616"/>
    </location>
</feature>
<dbReference type="Proteomes" id="UP000634647">
    <property type="component" value="Unassembled WGS sequence"/>
</dbReference>
<dbReference type="Pfam" id="PF00501">
    <property type="entry name" value="AMP-binding"/>
    <property type="match status" value="2"/>
</dbReference>